<sequence length="79" mass="9132">MMKKLRLYQQVILHQNCIEEWYNPVGFVMPGSTNTYQSTIEAAPSVMPAEILSGNLIIETKIFEGDLFICKNVLRVYYE</sequence>
<dbReference type="Gene3D" id="2.70.50.40">
    <property type="entry name" value="GMP phosphodiesterase, delta subunit"/>
    <property type="match status" value="1"/>
</dbReference>
<proteinExistence type="inferred from homology"/>
<dbReference type="Pfam" id="PF05351">
    <property type="entry name" value="GMP_PDE_delta"/>
    <property type="match status" value="1"/>
</dbReference>
<gene>
    <name evidence="3" type="ORF">AKO1_013654</name>
</gene>
<dbReference type="AlphaFoldDB" id="A0AAW2YVC9"/>
<dbReference type="InterPro" id="IPR014756">
    <property type="entry name" value="Ig_E-set"/>
</dbReference>
<dbReference type="EMBL" id="JAOPGA020000710">
    <property type="protein sequence ID" value="KAL0481009.1"/>
    <property type="molecule type" value="Genomic_DNA"/>
</dbReference>
<organism evidence="3 4">
    <name type="scientific">Acrasis kona</name>
    <dbReference type="NCBI Taxonomy" id="1008807"/>
    <lineage>
        <taxon>Eukaryota</taxon>
        <taxon>Discoba</taxon>
        <taxon>Heterolobosea</taxon>
        <taxon>Tetramitia</taxon>
        <taxon>Eutetramitia</taxon>
        <taxon>Acrasidae</taxon>
        <taxon>Acrasis</taxon>
    </lineage>
</organism>
<protein>
    <submittedName>
        <fullName evidence="3">Rhodopsin-sensitive cGMP 3',5'-cyclic phosphodiesterase subunit delta</fullName>
    </submittedName>
</protein>
<dbReference type="InterPro" id="IPR037036">
    <property type="entry name" value="PDED_dom_sf"/>
</dbReference>
<dbReference type="PANTHER" id="PTHR12976">
    <property type="entry name" value="RETINAL ROD RHODOPSIN-SENSITIVE CGMP 3',5'-CYCLIC PHOSPHODIESTERASE DELTA-SUBUNIT"/>
    <property type="match status" value="1"/>
</dbReference>
<accession>A0AAW2YVC9</accession>
<name>A0AAW2YVC9_9EUKA</name>
<dbReference type="SUPFAM" id="SSF81296">
    <property type="entry name" value="E set domains"/>
    <property type="match status" value="1"/>
</dbReference>
<dbReference type="InterPro" id="IPR008015">
    <property type="entry name" value="PDED_dom"/>
</dbReference>
<dbReference type="GO" id="GO:0005737">
    <property type="term" value="C:cytoplasm"/>
    <property type="evidence" value="ECO:0007669"/>
    <property type="project" value="TreeGrafter"/>
</dbReference>
<reference evidence="3 4" key="1">
    <citation type="submission" date="2024-03" db="EMBL/GenBank/DDBJ databases">
        <title>The Acrasis kona genome and developmental transcriptomes reveal deep origins of eukaryotic multicellular pathways.</title>
        <authorList>
            <person name="Sheikh S."/>
            <person name="Fu C.-J."/>
            <person name="Brown M.W."/>
            <person name="Baldauf S.L."/>
        </authorList>
    </citation>
    <scope>NUCLEOTIDE SEQUENCE [LARGE SCALE GENOMIC DNA]</scope>
    <source>
        <strain evidence="3 4">ATCC MYA-3509</strain>
    </source>
</reference>
<dbReference type="PANTHER" id="PTHR12976:SF0">
    <property type="entry name" value="RETINAL ROD RHODOPSIN-SENSITIVE CGMP 3',5'-CYCLIC PHOSPHODIESTERASE SUBUNIT DELTA"/>
    <property type="match status" value="1"/>
</dbReference>
<evidence type="ECO:0000313" key="3">
    <source>
        <dbReference type="EMBL" id="KAL0481009.1"/>
    </source>
</evidence>
<feature type="domain" description="GMP phosphodiesterase delta subunit" evidence="2">
    <location>
        <begin position="2"/>
        <end position="78"/>
    </location>
</feature>
<comment type="caution">
    <text evidence="3">The sequence shown here is derived from an EMBL/GenBank/DDBJ whole genome shotgun (WGS) entry which is preliminary data.</text>
</comment>
<comment type="similarity">
    <text evidence="1">Belongs to the PDE6D/unc-119 family.</text>
</comment>
<evidence type="ECO:0000256" key="1">
    <source>
        <dbReference type="ARBA" id="ARBA00008102"/>
    </source>
</evidence>
<evidence type="ECO:0000313" key="4">
    <source>
        <dbReference type="Proteomes" id="UP001431209"/>
    </source>
</evidence>
<dbReference type="Proteomes" id="UP001431209">
    <property type="component" value="Unassembled WGS sequence"/>
</dbReference>
<evidence type="ECO:0000259" key="2">
    <source>
        <dbReference type="Pfam" id="PF05351"/>
    </source>
</evidence>
<keyword evidence="4" id="KW-1185">Reference proteome</keyword>